<name>A0A5D3KE82_9BRAD</name>
<evidence type="ECO:0000256" key="4">
    <source>
        <dbReference type="ARBA" id="ARBA00023044"/>
    </source>
</evidence>
<comment type="caution">
    <text evidence="6">The sequence shown here is derived from an EMBL/GenBank/DDBJ whole genome shotgun (WGS) entry which is preliminary data.</text>
</comment>
<accession>A0A5D3KE82</accession>
<dbReference type="InterPro" id="IPR004288">
    <property type="entry name" value="Competence_ComC"/>
</dbReference>
<evidence type="ECO:0000256" key="1">
    <source>
        <dbReference type="ARBA" id="ARBA00002667"/>
    </source>
</evidence>
<protein>
    <submittedName>
        <fullName evidence="6">ComC/BlpC family leader-containing pheromone/bacteriocin</fullName>
    </submittedName>
</protein>
<sequence>MQNMARELTETELETIAGGSFWGSIAGFFRGLLGGPGDLRRPLDRP</sequence>
<evidence type="ECO:0000256" key="5">
    <source>
        <dbReference type="ARBA" id="ARBA00023287"/>
    </source>
</evidence>
<proteinExistence type="inferred from homology"/>
<evidence type="ECO:0000256" key="2">
    <source>
        <dbReference type="ARBA" id="ARBA00009039"/>
    </source>
</evidence>
<keyword evidence="5" id="KW-0178">Competence</keyword>
<gene>
    <name evidence="6" type="ORF">FXB40_38920</name>
</gene>
<dbReference type="Proteomes" id="UP000324758">
    <property type="component" value="Unassembled WGS sequence"/>
</dbReference>
<dbReference type="Pfam" id="PF03047">
    <property type="entry name" value="ComC"/>
    <property type="match status" value="1"/>
</dbReference>
<keyword evidence="4" id="KW-0588">Pheromone</keyword>
<keyword evidence="7" id="KW-1185">Reference proteome</keyword>
<organism evidence="6 7">
    <name type="scientific">Bradyrhizobium rifense</name>
    <dbReference type="NCBI Taxonomy" id="515499"/>
    <lineage>
        <taxon>Bacteria</taxon>
        <taxon>Pseudomonadati</taxon>
        <taxon>Pseudomonadota</taxon>
        <taxon>Alphaproteobacteria</taxon>
        <taxon>Hyphomicrobiales</taxon>
        <taxon>Nitrobacteraceae</taxon>
        <taxon>Bradyrhizobium</taxon>
    </lineage>
</organism>
<dbReference type="EMBL" id="VSSS01000067">
    <property type="protein sequence ID" value="TYL88428.1"/>
    <property type="molecule type" value="Genomic_DNA"/>
</dbReference>
<dbReference type="RefSeq" id="WP_148777551.1">
    <property type="nucleotide sequence ID" value="NZ_VSSS01000067.1"/>
</dbReference>
<comment type="similarity">
    <text evidence="2">Belongs to the ComC family.</text>
</comment>
<evidence type="ECO:0000256" key="3">
    <source>
        <dbReference type="ARBA" id="ARBA00022525"/>
    </source>
</evidence>
<reference evidence="6 7" key="1">
    <citation type="submission" date="2019-08" db="EMBL/GenBank/DDBJ databases">
        <title>Bradyrhizobium hipponensis sp. nov., a rhizobium isolated from a Lupinus angustifolius root nodule in Tunisia.</title>
        <authorList>
            <person name="Off K."/>
            <person name="Rejili M."/>
            <person name="Mars M."/>
            <person name="Brachmann A."/>
            <person name="Marin M."/>
        </authorList>
    </citation>
    <scope>NUCLEOTIDE SEQUENCE [LARGE SCALE GENOMIC DNA]</scope>
    <source>
        <strain evidence="6 7">CTAW71</strain>
    </source>
</reference>
<dbReference type="GO" id="GO:0005186">
    <property type="term" value="F:pheromone activity"/>
    <property type="evidence" value="ECO:0007669"/>
    <property type="project" value="InterPro"/>
</dbReference>
<comment type="function">
    <text evidence="1">Acts as a pheromone, induces cells to develop competence for genetic transformation.</text>
</comment>
<evidence type="ECO:0000313" key="6">
    <source>
        <dbReference type="EMBL" id="TYL88428.1"/>
    </source>
</evidence>
<keyword evidence="3" id="KW-0964">Secreted</keyword>
<dbReference type="AlphaFoldDB" id="A0A5D3KE82"/>
<evidence type="ECO:0000313" key="7">
    <source>
        <dbReference type="Proteomes" id="UP000324758"/>
    </source>
</evidence>